<reference evidence="1 2" key="1">
    <citation type="journal article" date="2010" name="Science">
        <title>Genomic comparison of the ants Camponotus floridanus and Harpegnathos saltator.</title>
        <authorList>
            <person name="Bonasio R."/>
            <person name="Zhang G."/>
            <person name="Ye C."/>
            <person name="Mutti N.S."/>
            <person name="Fang X."/>
            <person name="Qin N."/>
            <person name="Donahue G."/>
            <person name="Yang P."/>
            <person name="Li Q."/>
            <person name="Li C."/>
            <person name="Zhang P."/>
            <person name="Huang Z."/>
            <person name="Berger S.L."/>
            <person name="Reinberg D."/>
            <person name="Wang J."/>
            <person name="Liebig J."/>
        </authorList>
    </citation>
    <scope>NUCLEOTIDE SEQUENCE [LARGE SCALE GENOMIC DNA]</scope>
    <source>
        <strain evidence="1 2">R22 G/1</strain>
    </source>
</reference>
<feature type="non-terminal residue" evidence="1">
    <location>
        <position position="52"/>
    </location>
</feature>
<name>E2BVJ1_HARSA</name>
<protein>
    <submittedName>
        <fullName evidence="1">Uncharacterized protein</fullName>
    </submittedName>
</protein>
<keyword evidence="2" id="KW-1185">Reference proteome</keyword>
<evidence type="ECO:0000313" key="2">
    <source>
        <dbReference type="Proteomes" id="UP000008237"/>
    </source>
</evidence>
<gene>
    <name evidence="1" type="ORF">EAI_10774</name>
</gene>
<evidence type="ECO:0000313" key="1">
    <source>
        <dbReference type="EMBL" id="EFN80261.1"/>
    </source>
</evidence>
<dbReference type="EMBL" id="GL450875">
    <property type="protein sequence ID" value="EFN80261.1"/>
    <property type="molecule type" value="Genomic_DNA"/>
</dbReference>
<accession>E2BVJ1</accession>
<dbReference type="AlphaFoldDB" id="E2BVJ1"/>
<sequence length="52" mass="5956">SPSLSTVKKRAALFRSGRTSLEDDPREGCRKTATTRRNIQQVHDMVLDDRRV</sequence>
<dbReference type="Proteomes" id="UP000008237">
    <property type="component" value="Unassembled WGS sequence"/>
</dbReference>
<organism evidence="2">
    <name type="scientific">Harpegnathos saltator</name>
    <name type="common">Jerdon's jumping ant</name>
    <dbReference type="NCBI Taxonomy" id="610380"/>
    <lineage>
        <taxon>Eukaryota</taxon>
        <taxon>Metazoa</taxon>
        <taxon>Ecdysozoa</taxon>
        <taxon>Arthropoda</taxon>
        <taxon>Hexapoda</taxon>
        <taxon>Insecta</taxon>
        <taxon>Pterygota</taxon>
        <taxon>Neoptera</taxon>
        <taxon>Endopterygota</taxon>
        <taxon>Hymenoptera</taxon>
        <taxon>Apocrita</taxon>
        <taxon>Aculeata</taxon>
        <taxon>Formicoidea</taxon>
        <taxon>Formicidae</taxon>
        <taxon>Ponerinae</taxon>
        <taxon>Ponerini</taxon>
        <taxon>Harpegnathos</taxon>
    </lineage>
</organism>
<dbReference type="InParanoid" id="E2BVJ1"/>
<proteinExistence type="predicted"/>
<feature type="non-terminal residue" evidence="1">
    <location>
        <position position="1"/>
    </location>
</feature>